<protein>
    <recommendedName>
        <fullName evidence="4">Transporter family-2 protein</fullName>
    </recommendedName>
</protein>
<feature type="transmembrane region" description="Helical" evidence="1">
    <location>
        <begin position="66"/>
        <end position="89"/>
    </location>
</feature>
<dbReference type="Proteomes" id="UP000765802">
    <property type="component" value="Unassembled WGS sequence"/>
</dbReference>
<comment type="caution">
    <text evidence="2">The sequence shown here is derived from an EMBL/GenBank/DDBJ whole genome shotgun (WGS) entry which is preliminary data.</text>
</comment>
<evidence type="ECO:0008006" key="4">
    <source>
        <dbReference type="Google" id="ProtNLM"/>
    </source>
</evidence>
<keyword evidence="1" id="KW-0472">Membrane</keyword>
<keyword evidence="3" id="KW-1185">Reference proteome</keyword>
<feature type="transmembrane region" description="Helical" evidence="1">
    <location>
        <begin position="95"/>
        <end position="115"/>
    </location>
</feature>
<evidence type="ECO:0000313" key="2">
    <source>
        <dbReference type="EMBL" id="MBC6489549.1"/>
    </source>
</evidence>
<dbReference type="InterPro" id="IPR006750">
    <property type="entry name" value="YdcZ"/>
</dbReference>
<keyword evidence="1" id="KW-1133">Transmembrane helix</keyword>
<dbReference type="EMBL" id="MBUA01000001">
    <property type="protein sequence ID" value="MBC6489549.1"/>
    <property type="molecule type" value="Genomic_DNA"/>
</dbReference>
<accession>A0ABR7M4T4</accession>
<evidence type="ECO:0000256" key="1">
    <source>
        <dbReference type="SAM" id="Phobius"/>
    </source>
</evidence>
<proteinExistence type="predicted"/>
<dbReference type="Pfam" id="PF04657">
    <property type="entry name" value="DMT_YdcZ"/>
    <property type="match status" value="1"/>
</dbReference>
<dbReference type="PANTHER" id="PTHR34821:SF2">
    <property type="entry name" value="INNER MEMBRANE PROTEIN YDCZ"/>
    <property type="match status" value="1"/>
</dbReference>
<organism evidence="2 3">
    <name type="scientific">Flavihumibacter stibioxidans</name>
    <dbReference type="NCBI Taxonomy" id="1834163"/>
    <lineage>
        <taxon>Bacteria</taxon>
        <taxon>Pseudomonadati</taxon>
        <taxon>Bacteroidota</taxon>
        <taxon>Chitinophagia</taxon>
        <taxon>Chitinophagales</taxon>
        <taxon>Chitinophagaceae</taxon>
        <taxon>Flavihumibacter</taxon>
    </lineage>
</organism>
<feature type="transmembrane region" description="Helical" evidence="1">
    <location>
        <begin position="127"/>
        <end position="143"/>
    </location>
</feature>
<evidence type="ECO:0000313" key="3">
    <source>
        <dbReference type="Proteomes" id="UP000765802"/>
    </source>
</evidence>
<name>A0ABR7M4T4_9BACT</name>
<dbReference type="RefSeq" id="WP_187254909.1">
    <property type="nucleotide sequence ID" value="NZ_JBHULF010000006.1"/>
</dbReference>
<feature type="transmembrane region" description="Helical" evidence="1">
    <location>
        <begin position="30"/>
        <end position="54"/>
    </location>
</feature>
<sequence length="146" mass="15794">MKLFWIFIAFLSGSFLPIQAGLNSRLGKSIANPVFAALISFLVGILTILIYILLTKQSASWTGLKTLPPYAWAGGALGAFFVTAITLVFPKLGGALTFGLIVAGQMVIAILMDHFHILVAQQHSINPWRLLGMLLVIAGVIVIRKF</sequence>
<gene>
    <name evidence="2" type="ORF">BC349_01105</name>
</gene>
<reference evidence="2 3" key="1">
    <citation type="submission" date="2016-07" db="EMBL/GenBank/DDBJ databases">
        <title>Genome analysis of Flavihumibacter stibioxidans YS-17.</title>
        <authorList>
            <person name="Shi K."/>
            <person name="Han Y."/>
            <person name="Wang G."/>
        </authorList>
    </citation>
    <scope>NUCLEOTIDE SEQUENCE [LARGE SCALE GENOMIC DNA]</scope>
    <source>
        <strain evidence="2 3">YS-17</strain>
    </source>
</reference>
<dbReference type="PANTHER" id="PTHR34821">
    <property type="entry name" value="INNER MEMBRANE PROTEIN YDCZ"/>
    <property type="match status" value="1"/>
</dbReference>
<keyword evidence="1" id="KW-0812">Transmembrane</keyword>